<feature type="domain" description="Amidohydrolase 3" evidence="1">
    <location>
        <begin position="277"/>
        <end position="381"/>
    </location>
</feature>
<dbReference type="CDD" id="cd01306">
    <property type="entry name" value="PhnM"/>
    <property type="match status" value="1"/>
</dbReference>
<dbReference type="RefSeq" id="WP_127694992.1">
    <property type="nucleotide sequence ID" value="NZ_SACQ01000007.1"/>
</dbReference>
<dbReference type="InterPro" id="IPR011059">
    <property type="entry name" value="Metal-dep_hydrolase_composite"/>
</dbReference>
<dbReference type="NCBIfam" id="NF011990">
    <property type="entry name" value="PRK15446.2-6"/>
    <property type="match status" value="1"/>
</dbReference>
<organism evidence="2 3">
    <name type="scientific">Neptunomonas marina</name>
    <dbReference type="NCBI Taxonomy" id="1815562"/>
    <lineage>
        <taxon>Bacteria</taxon>
        <taxon>Pseudomonadati</taxon>
        <taxon>Pseudomonadota</taxon>
        <taxon>Gammaproteobacteria</taxon>
        <taxon>Oceanospirillales</taxon>
        <taxon>Oceanospirillaceae</taxon>
        <taxon>Neptunomonas</taxon>
    </lineage>
</organism>
<dbReference type="PIRSF" id="PIRSF038971">
    <property type="entry name" value="PhnM"/>
    <property type="match status" value="1"/>
</dbReference>
<dbReference type="InterPro" id="IPR051781">
    <property type="entry name" value="Metallo-dep_Hydrolase"/>
</dbReference>
<dbReference type="NCBIfam" id="NF011981">
    <property type="entry name" value="PRK15446.1-2"/>
    <property type="match status" value="1"/>
</dbReference>
<evidence type="ECO:0000259" key="1">
    <source>
        <dbReference type="Pfam" id="PF07969"/>
    </source>
</evidence>
<dbReference type="InterPro" id="IPR013108">
    <property type="entry name" value="Amidohydro_3"/>
</dbReference>
<dbReference type="Gene3D" id="3.20.20.140">
    <property type="entry name" value="Metal-dependent hydrolases"/>
    <property type="match status" value="2"/>
</dbReference>
<sequence length="382" mass="41783">MKEQLLTNAKLVLADEVITGTLLIREGEIADIHTGVSSVPMAEDLDGEYLLPGLIELHTDNQEKYFTPRPKVDWPAHMAMATHDAQLVAAGITTSFDSVALGDIVGDSTRVEKLDAMINAIISSQEQGLNRAEHLLHLRCEVSFPGLMSLFERYVNQPLVKLVSVMDHAPGQRQFPPEAIGKYRDYYQIKYGLSDTELDRFVAEQQANSAQYADPFRRQICSMCHARDITIASHDDATLAHAQESAELGMRVAEFPTTLEAARASHELGLKVLMGAPNIVRGGSHSGNIAAKDLAAAGVLDILSSDYYPSALIQEAFLVAGLENDYDLAAAVRLVTANPAQAARLTDRGELKVGLRADLVQVNSHSVMPLVERVWSRGKRVF</sequence>
<dbReference type="PANTHER" id="PTHR43135:SF3">
    <property type="entry name" value="ALPHA-D-RIBOSE 1-METHYLPHOSPHONATE 5-TRIPHOSPHATE DIPHOSPHATASE"/>
    <property type="match status" value="1"/>
</dbReference>
<dbReference type="NCBIfam" id="NF011987">
    <property type="entry name" value="PRK15446.2-3"/>
    <property type="match status" value="1"/>
</dbReference>
<dbReference type="GO" id="GO:0016810">
    <property type="term" value="F:hydrolase activity, acting on carbon-nitrogen (but not peptide) bonds"/>
    <property type="evidence" value="ECO:0007669"/>
    <property type="project" value="InterPro"/>
</dbReference>
<protein>
    <submittedName>
        <fullName evidence="2">Alpha-D-ribose 1-methylphosphonate 5-triphosphate diphosphatase</fullName>
        <ecNumber evidence="2">3.6.1.63</ecNumber>
    </submittedName>
</protein>
<reference evidence="2 3" key="1">
    <citation type="submission" date="2019-01" db="EMBL/GenBank/DDBJ databases">
        <authorList>
            <person name="Chen W.-M."/>
        </authorList>
    </citation>
    <scope>NUCLEOTIDE SEQUENCE [LARGE SCALE GENOMIC DNA]</scope>
    <source>
        <strain evidence="2 3">HPM-16</strain>
    </source>
</reference>
<accession>A0A437Q5C8</accession>
<evidence type="ECO:0000313" key="3">
    <source>
        <dbReference type="Proteomes" id="UP000282818"/>
    </source>
</evidence>
<dbReference type="SUPFAM" id="SSF51338">
    <property type="entry name" value="Composite domain of metallo-dependent hydrolases"/>
    <property type="match status" value="1"/>
</dbReference>
<gene>
    <name evidence="2" type="ORF">EOE65_14230</name>
</gene>
<dbReference type="SUPFAM" id="SSF51556">
    <property type="entry name" value="Metallo-dependent hydrolases"/>
    <property type="match status" value="1"/>
</dbReference>
<evidence type="ECO:0000313" key="2">
    <source>
        <dbReference type="EMBL" id="RVU29708.1"/>
    </source>
</evidence>
<keyword evidence="3" id="KW-1185">Reference proteome</keyword>
<comment type="caution">
    <text evidence="2">The sequence shown here is derived from an EMBL/GenBank/DDBJ whole genome shotgun (WGS) entry which is preliminary data.</text>
</comment>
<dbReference type="Pfam" id="PF07969">
    <property type="entry name" value="Amidohydro_3"/>
    <property type="match status" value="1"/>
</dbReference>
<dbReference type="EMBL" id="SACQ01000007">
    <property type="protein sequence ID" value="RVU29708.1"/>
    <property type="molecule type" value="Genomic_DNA"/>
</dbReference>
<dbReference type="InterPro" id="IPR012696">
    <property type="entry name" value="PhnM"/>
</dbReference>
<dbReference type="NCBIfam" id="NF011984">
    <property type="entry name" value="PRK15446.1-5"/>
    <property type="match status" value="1"/>
</dbReference>
<keyword evidence="2" id="KW-0378">Hydrolase</keyword>
<dbReference type="PANTHER" id="PTHR43135">
    <property type="entry name" value="ALPHA-D-RIBOSE 1-METHYLPHOSPHONATE 5-TRIPHOSPHATE DIPHOSPHATASE"/>
    <property type="match status" value="1"/>
</dbReference>
<dbReference type="NCBIfam" id="TIGR02318">
    <property type="entry name" value="phosphono_phnM"/>
    <property type="match status" value="1"/>
</dbReference>
<dbReference type="Proteomes" id="UP000282818">
    <property type="component" value="Unassembled WGS sequence"/>
</dbReference>
<proteinExistence type="predicted"/>
<dbReference type="InterPro" id="IPR032466">
    <property type="entry name" value="Metal_Hydrolase"/>
</dbReference>
<dbReference type="EC" id="3.6.1.63" evidence="2"/>
<name>A0A437Q5C8_9GAMM</name>
<dbReference type="NCBIfam" id="NF011983">
    <property type="entry name" value="PRK15446.1-4"/>
    <property type="match status" value="1"/>
</dbReference>
<dbReference type="Gene3D" id="2.30.40.10">
    <property type="entry name" value="Urease, subunit C, domain 1"/>
    <property type="match status" value="2"/>
</dbReference>
<dbReference type="GO" id="GO:0019700">
    <property type="term" value="P:organic phosphonate catabolic process"/>
    <property type="evidence" value="ECO:0007669"/>
    <property type="project" value="InterPro"/>
</dbReference>
<dbReference type="AlphaFoldDB" id="A0A437Q5C8"/>